<evidence type="ECO:0000313" key="2">
    <source>
        <dbReference type="EMBL" id="PWY54178.1"/>
    </source>
</evidence>
<dbReference type="EMBL" id="QHJG01000042">
    <property type="protein sequence ID" value="PWY54178.1"/>
    <property type="molecule type" value="Genomic_DNA"/>
</dbReference>
<name>A0A317TYP4_9GAMM</name>
<dbReference type="AlphaFoldDB" id="A0A317TYP4"/>
<evidence type="ECO:0000313" key="3">
    <source>
        <dbReference type="EMBL" id="RUR24077.1"/>
    </source>
</evidence>
<feature type="transmembrane region" description="Helical" evidence="1">
    <location>
        <begin position="117"/>
        <end position="150"/>
    </location>
</feature>
<dbReference type="OrthoDB" id="5653961at2"/>
<feature type="transmembrane region" description="Helical" evidence="1">
    <location>
        <begin position="70"/>
        <end position="97"/>
    </location>
</feature>
<dbReference type="EMBL" id="RZGX01000006">
    <property type="protein sequence ID" value="RUR24077.1"/>
    <property type="molecule type" value="Genomic_DNA"/>
</dbReference>
<evidence type="ECO:0000256" key="1">
    <source>
        <dbReference type="SAM" id="Phobius"/>
    </source>
</evidence>
<evidence type="ECO:0000313" key="5">
    <source>
        <dbReference type="Proteomes" id="UP000287374"/>
    </source>
</evidence>
<organism evidence="2 4">
    <name type="scientific">Legionella qingyii</name>
    <dbReference type="NCBI Taxonomy" id="2184757"/>
    <lineage>
        <taxon>Bacteria</taxon>
        <taxon>Pseudomonadati</taxon>
        <taxon>Pseudomonadota</taxon>
        <taxon>Gammaproteobacteria</taxon>
        <taxon>Legionellales</taxon>
        <taxon>Legionellaceae</taxon>
        <taxon>Legionella</taxon>
    </lineage>
</organism>
<sequence length="187" mass="18907">MQGKQELNFGQYVEIGGNLFSEDQKESEIARGQAKEILVKAGKNAFGFFTPYKSIGDFGTALASPIATPLAFSLVAGLSTIAAALATITAAGSLLVASGAGTIGLFNKNAKETALTALAVAGTAAIVAVACAAITVALALITAVVTPLLVAQIFTRAGASVISAFSSCCSKPEKKDESIEHASLLVL</sequence>
<dbReference type="Proteomes" id="UP000287374">
    <property type="component" value="Unassembled WGS sequence"/>
</dbReference>
<keyword evidence="1" id="KW-0472">Membrane</keyword>
<reference evidence="3 5" key="2">
    <citation type="submission" date="2018-12" db="EMBL/GenBank/DDBJ databases">
        <title>Legionella sp,whole genome shotgun sequence.</title>
        <authorList>
            <person name="Wu H."/>
        </authorList>
    </citation>
    <scope>NUCLEOTIDE SEQUENCE [LARGE SCALE GENOMIC DNA]</scope>
    <source>
        <strain evidence="3">Km489</strain>
        <strain evidence="5">km489</strain>
    </source>
</reference>
<keyword evidence="5" id="KW-1185">Reference proteome</keyword>
<dbReference type="RefSeq" id="WP_110143991.1">
    <property type="nucleotide sequence ID" value="NZ_QHJG01000042.1"/>
</dbReference>
<gene>
    <name evidence="2" type="ORF">DGG96_18380</name>
    <name evidence="3" type="ORF">ELY20_05810</name>
</gene>
<keyword evidence="1" id="KW-0812">Transmembrane</keyword>
<evidence type="ECO:0000313" key="4">
    <source>
        <dbReference type="Proteomes" id="UP000247152"/>
    </source>
</evidence>
<protein>
    <submittedName>
        <fullName evidence="2">Uncharacterized protein</fullName>
    </submittedName>
</protein>
<reference evidence="2 4" key="1">
    <citation type="submission" date="2018-05" db="EMBL/GenBank/DDBJ databases">
        <title>Legionella qingyii sp.nov., whole genome shotgun sequence.</title>
        <authorList>
            <person name="Wu H."/>
            <person name="Zhu Q."/>
            <person name="Hu C."/>
        </authorList>
    </citation>
    <scope>NUCLEOTIDE SEQUENCE [LARGE SCALE GENOMIC DNA]</scope>
    <source>
        <strain evidence="2 4">HEB18</strain>
    </source>
</reference>
<accession>A0A317TYP4</accession>
<keyword evidence="1" id="KW-1133">Transmembrane helix</keyword>
<dbReference type="Proteomes" id="UP000247152">
    <property type="component" value="Unassembled WGS sequence"/>
</dbReference>
<proteinExistence type="predicted"/>
<comment type="caution">
    <text evidence="2">The sequence shown here is derived from an EMBL/GenBank/DDBJ whole genome shotgun (WGS) entry which is preliminary data.</text>
</comment>